<evidence type="ECO:0000313" key="4">
    <source>
        <dbReference type="Proteomes" id="UP000275348"/>
    </source>
</evidence>
<dbReference type="Pfam" id="PF01381">
    <property type="entry name" value="HTH_3"/>
    <property type="match status" value="1"/>
</dbReference>
<gene>
    <name evidence="3" type="ORF">EAH69_10620</name>
</gene>
<accession>A0A3L9M679</accession>
<dbReference type="RefSeq" id="WP_121935185.1">
    <property type="nucleotide sequence ID" value="NZ_RDOJ01000015.1"/>
</dbReference>
<sequence>MFDFITIKDVKNNIGEWCKKMRKSEKLTQEQLAIELGLSRYTIVNLENGENPTLDTLLKVLQYFDKMNTLNQFVSNKIKDLDISKSMY</sequence>
<name>A0A3L9M679_9FLAO</name>
<dbReference type="InterPro" id="IPR001387">
    <property type="entry name" value="Cro/C1-type_HTH"/>
</dbReference>
<keyword evidence="1" id="KW-0238">DNA-binding</keyword>
<organism evidence="3 4">
    <name type="scientific">Faecalibacter macacae</name>
    <dbReference type="NCBI Taxonomy" id="1859289"/>
    <lineage>
        <taxon>Bacteria</taxon>
        <taxon>Pseudomonadati</taxon>
        <taxon>Bacteroidota</taxon>
        <taxon>Flavobacteriia</taxon>
        <taxon>Flavobacteriales</taxon>
        <taxon>Weeksellaceae</taxon>
        <taxon>Faecalibacter</taxon>
    </lineage>
</organism>
<dbReference type="Gene3D" id="1.10.260.40">
    <property type="entry name" value="lambda repressor-like DNA-binding domains"/>
    <property type="match status" value="1"/>
</dbReference>
<feature type="domain" description="HTH cro/C1-type" evidence="2">
    <location>
        <begin position="19"/>
        <end position="70"/>
    </location>
</feature>
<dbReference type="InterPro" id="IPR010982">
    <property type="entry name" value="Lambda_DNA-bd_dom_sf"/>
</dbReference>
<reference evidence="3 4" key="1">
    <citation type="submission" date="2018-10" db="EMBL/GenBank/DDBJ databases">
        <authorList>
            <person name="Chen X."/>
        </authorList>
    </citation>
    <scope>NUCLEOTIDE SEQUENCE [LARGE SCALE GENOMIC DNA]</scope>
    <source>
        <strain evidence="3 4">YIM 102668</strain>
    </source>
</reference>
<dbReference type="EMBL" id="RDOJ01000015">
    <property type="protein sequence ID" value="RLZ08043.1"/>
    <property type="molecule type" value="Genomic_DNA"/>
</dbReference>
<comment type="caution">
    <text evidence="3">The sequence shown here is derived from an EMBL/GenBank/DDBJ whole genome shotgun (WGS) entry which is preliminary data.</text>
</comment>
<dbReference type="PROSITE" id="PS50943">
    <property type="entry name" value="HTH_CROC1"/>
    <property type="match status" value="1"/>
</dbReference>
<dbReference type="OrthoDB" id="773007at2"/>
<protein>
    <submittedName>
        <fullName evidence="3">XRE family transcriptional regulator</fullName>
    </submittedName>
</protein>
<dbReference type="Proteomes" id="UP000275348">
    <property type="component" value="Unassembled WGS sequence"/>
</dbReference>
<evidence type="ECO:0000313" key="3">
    <source>
        <dbReference type="EMBL" id="RLZ08043.1"/>
    </source>
</evidence>
<dbReference type="PANTHER" id="PTHR46558:SF11">
    <property type="entry name" value="HTH-TYPE TRANSCRIPTIONAL REGULATOR XRE"/>
    <property type="match status" value="1"/>
</dbReference>
<dbReference type="SMART" id="SM00530">
    <property type="entry name" value="HTH_XRE"/>
    <property type="match status" value="1"/>
</dbReference>
<dbReference type="GO" id="GO:0003677">
    <property type="term" value="F:DNA binding"/>
    <property type="evidence" value="ECO:0007669"/>
    <property type="project" value="UniProtKB-KW"/>
</dbReference>
<evidence type="ECO:0000259" key="2">
    <source>
        <dbReference type="PROSITE" id="PS50943"/>
    </source>
</evidence>
<dbReference type="PANTHER" id="PTHR46558">
    <property type="entry name" value="TRACRIPTIONAL REGULATORY PROTEIN-RELATED-RELATED"/>
    <property type="match status" value="1"/>
</dbReference>
<dbReference type="SUPFAM" id="SSF47413">
    <property type="entry name" value="lambda repressor-like DNA-binding domains"/>
    <property type="match status" value="1"/>
</dbReference>
<dbReference type="CDD" id="cd00093">
    <property type="entry name" value="HTH_XRE"/>
    <property type="match status" value="1"/>
</dbReference>
<keyword evidence="4" id="KW-1185">Reference proteome</keyword>
<dbReference type="AlphaFoldDB" id="A0A3L9M679"/>
<proteinExistence type="predicted"/>
<evidence type="ECO:0000256" key="1">
    <source>
        <dbReference type="ARBA" id="ARBA00023125"/>
    </source>
</evidence>